<protein>
    <submittedName>
        <fullName evidence="1">Uncharacterized protein</fullName>
    </submittedName>
</protein>
<accession>A0A820M1K6</accession>
<comment type="caution">
    <text evidence="1">The sequence shown here is derived from an EMBL/GenBank/DDBJ whole genome shotgun (WGS) entry which is preliminary data.</text>
</comment>
<organism evidence="1 2">
    <name type="scientific">Adineta steineri</name>
    <dbReference type="NCBI Taxonomy" id="433720"/>
    <lineage>
        <taxon>Eukaryota</taxon>
        <taxon>Metazoa</taxon>
        <taxon>Spiralia</taxon>
        <taxon>Gnathifera</taxon>
        <taxon>Rotifera</taxon>
        <taxon>Eurotatoria</taxon>
        <taxon>Bdelloidea</taxon>
        <taxon>Adinetida</taxon>
        <taxon>Adinetidae</taxon>
        <taxon>Adineta</taxon>
    </lineage>
</organism>
<sequence>MYKKPSSCRQIERYIEEPIRIKCCRRRRRHHHHHHRRHCRSHSSSSAPLPPIIIPFAVPAPAAAPQQQPQLQITEYVQDIYPPAQVFTEQVPIGYVAGNSGIQQSNLIQSQPKSLNCQSGIMSPSIQYVSSSSQIPNQLIQRLSSG</sequence>
<evidence type="ECO:0000313" key="2">
    <source>
        <dbReference type="Proteomes" id="UP000663844"/>
    </source>
</evidence>
<gene>
    <name evidence="1" type="ORF">OXD698_LOCUS49623</name>
</gene>
<proteinExistence type="predicted"/>
<dbReference type="AlphaFoldDB" id="A0A820M1K6"/>
<dbReference type="EMBL" id="CAJOAZ010022580">
    <property type="protein sequence ID" value="CAF4366929.1"/>
    <property type="molecule type" value="Genomic_DNA"/>
</dbReference>
<name>A0A820M1K6_9BILA</name>
<reference evidence="1" key="1">
    <citation type="submission" date="2021-02" db="EMBL/GenBank/DDBJ databases">
        <authorList>
            <person name="Nowell W R."/>
        </authorList>
    </citation>
    <scope>NUCLEOTIDE SEQUENCE</scope>
</reference>
<dbReference type="Proteomes" id="UP000663844">
    <property type="component" value="Unassembled WGS sequence"/>
</dbReference>
<feature type="non-terminal residue" evidence="1">
    <location>
        <position position="1"/>
    </location>
</feature>
<evidence type="ECO:0000313" key="1">
    <source>
        <dbReference type="EMBL" id="CAF4366929.1"/>
    </source>
</evidence>